<keyword evidence="2" id="KW-1185">Reference proteome</keyword>
<dbReference type="STRING" id="180163.SAMN02745174_01121"/>
<accession>A0A1T4MA85</accession>
<evidence type="ECO:0000313" key="2">
    <source>
        <dbReference type="Proteomes" id="UP000191153"/>
    </source>
</evidence>
<protein>
    <submittedName>
        <fullName evidence="1">Uncharacterized protein</fullName>
    </submittedName>
</protein>
<reference evidence="1 2" key="1">
    <citation type="submission" date="2017-02" db="EMBL/GenBank/DDBJ databases">
        <authorList>
            <person name="Peterson S.W."/>
        </authorList>
    </citation>
    <scope>NUCLEOTIDE SEQUENCE [LARGE SCALE GENOMIC DNA]</scope>
    <source>
        <strain evidence="1 2">ATCC 700028</strain>
    </source>
</reference>
<organism evidence="1 2">
    <name type="scientific">Cetobacterium ceti</name>
    <dbReference type="NCBI Taxonomy" id="180163"/>
    <lineage>
        <taxon>Bacteria</taxon>
        <taxon>Fusobacteriati</taxon>
        <taxon>Fusobacteriota</taxon>
        <taxon>Fusobacteriia</taxon>
        <taxon>Fusobacteriales</taxon>
        <taxon>Fusobacteriaceae</taxon>
        <taxon>Cetobacterium</taxon>
    </lineage>
</organism>
<dbReference type="RefSeq" id="WP_078693620.1">
    <property type="nucleotide sequence ID" value="NZ_FUWX01000008.1"/>
</dbReference>
<dbReference type="Proteomes" id="UP000191153">
    <property type="component" value="Unassembled WGS sequence"/>
</dbReference>
<sequence>MELKQLIEKLEEKFKMEKNETVYELMTKLKELDVKLEQEHERGKVIEEIRDKNDEELIEWFRVKDI</sequence>
<gene>
    <name evidence="1" type="ORF">SAMN02745174_01121</name>
</gene>
<evidence type="ECO:0000313" key="1">
    <source>
        <dbReference type="EMBL" id="SJZ63757.1"/>
    </source>
</evidence>
<dbReference type="EMBL" id="FUWX01000008">
    <property type="protein sequence ID" value="SJZ63757.1"/>
    <property type="molecule type" value="Genomic_DNA"/>
</dbReference>
<dbReference type="AlphaFoldDB" id="A0A1T4MA85"/>
<name>A0A1T4MA85_9FUSO</name>
<proteinExistence type="predicted"/>